<protein>
    <submittedName>
        <fullName evidence="2">Uncharacterized protein</fullName>
    </submittedName>
</protein>
<comment type="caution">
    <text evidence="2">The sequence shown here is derived from an EMBL/GenBank/DDBJ whole genome shotgun (WGS) entry which is preliminary data.</text>
</comment>
<evidence type="ECO:0000313" key="2">
    <source>
        <dbReference type="EMBL" id="GGD74442.1"/>
    </source>
</evidence>
<organism evidence="2 3">
    <name type="scientific">Caballeronia grimmiae</name>
    <dbReference type="NCBI Taxonomy" id="1071679"/>
    <lineage>
        <taxon>Bacteria</taxon>
        <taxon>Pseudomonadati</taxon>
        <taxon>Pseudomonadota</taxon>
        <taxon>Betaproteobacteria</taxon>
        <taxon>Burkholderiales</taxon>
        <taxon>Burkholderiaceae</taxon>
        <taxon>Caballeronia</taxon>
    </lineage>
</organism>
<sequence>MRLAELFRHAKRGAAGTHGGDAEHHDESAKSAQKESKKLWDVIGRNRHKKAKWQ</sequence>
<name>A0ABQ1RM35_9BURK</name>
<keyword evidence="3" id="KW-1185">Reference proteome</keyword>
<evidence type="ECO:0000313" key="3">
    <source>
        <dbReference type="Proteomes" id="UP000597138"/>
    </source>
</evidence>
<feature type="compositionally biased region" description="Basic and acidic residues" evidence="1">
    <location>
        <begin position="20"/>
        <end position="40"/>
    </location>
</feature>
<reference evidence="3" key="1">
    <citation type="journal article" date="2019" name="Int. J. Syst. Evol. Microbiol.">
        <title>The Global Catalogue of Microorganisms (GCM) 10K type strain sequencing project: providing services to taxonomists for standard genome sequencing and annotation.</title>
        <authorList>
            <consortium name="The Broad Institute Genomics Platform"/>
            <consortium name="The Broad Institute Genome Sequencing Center for Infectious Disease"/>
            <person name="Wu L."/>
            <person name="Ma J."/>
        </authorList>
    </citation>
    <scope>NUCLEOTIDE SEQUENCE [LARGE SCALE GENOMIC DNA]</scope>
    <source>
        <strain evidence="3">CGMCC 1.11013</strain>
    </source>
</reference>
<gene>
    <name evidence="2" type="ORF">GCM10010985_31140</name>
</gene>
<feature type="compositionally biased region" description="Basic residues" evidence="1">
    <location>
        <begin position="45"/>
        <end position="54"/>
    </location>
</feature>
<dbReference type="EMBL" id="BMEG01000004">
    <property type="protein sequence ID" value="GGD74442.1"/>
    <property type="molecule type" value="Genomic_DNA"/>
</dbReference>
<evidence type="ECO:0000256" key="1">
    <source>
        <dbReference type="SAM" id="MobiDB-lite"/>
    </source>
</evidence>
<proteinExistence type="predicted"/>
<accession>A0ABQ1RM35</accession>
<dbReference type="Proteomes" id="UP000597138">
    <property type="component" value="Unassembled WGS sequence"/>
</dbReference>
<feature type="region of interest" description="Disordered" evidence="1">
    <location>
        <begin position="1"/>
        <end position="54"/>
    </location>
</feature>